<organism evidence="2 3">
    <name type="scientific">Syphacia muris</name>
    <dbReference type="NCBI Taxonomy" id="451379"/>
    <lineage>
        <taxon>Eukaryota</taxon>
        <taxon>Metazoa</taxon>
        <taxon>Ecdysozoa</taxon>
        <taxon>Nematoda</taxon>
        <taxon>Chromadorea</taxon>
        <taxon>Rhabditida</taxon>
        <taxon>Spirurina</taxon>
        <taxon>Oxyuridomorpha</taxon>
        <taxon>Oxyuroidea</taxon>
        <taxon>Oxyuridae</taxon>
        <taxon>Syphacia</taxon>
    </lineage>
</organism>
<evidence type="ECO:0000256" key="1">
    <source>
        <dbReference type="SAM" id="MobiDB-lite"/>
    </source>
</evidence>
<feature type="region of interest" description="Disordered" evidence="1">
    <location>
        <begin position="133"/>
        <end position="155"/>
    </location>
</feature>
<dbReference type="Proteomes" id="UP000046393">
    <property type="component" value="Unplaced"/>
</dbReference>
<dbReference type="STRING" id="451379.A0A0N5AUJ1"/>
<name>A0A0N5AUJ1_9BILA</name>
<dbReference type="GO" id="GO:0003924">
    <property type="term" value="F:GTPase activity"/>
    <property type="evidence" value="ECO:0007669"/>
    <property type="project" value="InterPro"/>
</dbReference>
<evidence type="ECO:0000313" key="2">
    <source>
        <dbReference type="Proteomes" id="UP000046393"/>
    </source>
</evidence>
<dbReference type="PROSITE" id="PS51421">
    <property type="entry name" value="RAS"/>
    <property type="match status" value="1"/>
</dbReference>
<dbReference type="WBParaSite" id="SMUV_0000852801-mRNA-1">
    <property type="protein sequence ID" value="SMUV_0000852801-mRNA-1"/>
    <property type="gene ID" value="SMUV_0000852801"/>
</dbReference>
<accession>A0A0N5AUJ1</accession>
<dbReference type="GO" id="GO:0005525">
    <property type="term" value="F:GTP binding"/>
    <property type="evidence" value="ECO:0007669"/>
    <property type="project" value="InterPro"/>
</dbReference>
<keyword evidence="2" id="KW-1185">Reference proteome</keyword>
<protein>
    <submittedName>
        <fullName evidence="3">Ras-associating domain-containing protein</fullName>
    </submittedName>
</protein>
<reference evidence="3" key="1">
    <citation type="submission" date="2017-02" db="UniProtKB">
        <authorList>
            <consortium name="WormBaseParasite"/>
        </authorList>
    </citation>
    <scope>IDENTIFICATION</scope>
</reference>
<dbReference type="InterPro" id="IPR027417">
    <property type="entry name" value="P-loop_NTPase"/>
</dbReference>
<dbReference type="Gene3D" id="3.40.50.300">
    <property type="entry name" value="P-loop containing nucleotide triphosphate hydrolases"/>
    <property type="match status" value="1"/>
</dbReference>
<dbReference type="SUPFAM" id="SSF52540">
    <property type="entry name" value="P-loop containing nucleoside triphosphate hydrolases"/>
    <property type="match status" value="1"/>
</dbReference>
<evidence type="ECO:0000313" key="3">
    <source>
        <dbReference type="WBParaSite" id="SMUV_0000852801-mRNA-1"/>
    </source>
</evidence>
<feature type="compositionally biased region" description="Low complexity" evidence="1">
    <location>
        <begin position="133"/>
        <end position="150"/>
    </location>
</feature>
<dbReference type="Pfam" id="PF00071">
    <property type="entry name" value="Ras"/>
    <property type="match status" value="1"/>
</dbReference>
<sequence length="291" mass="33039">MKQKAKNGEIRIVFFGIDFKSILFEKLAEAATKVERHITYEDTYYLKFSIDDDEVTVELVDPGLEHTGAREMAIRKADGAVLFYSAYSASSYHKLAELLTEFNKRQTESALPSLLFSSEDDYFDDDIFECLSNDQSSSSTSSASEGYESEISTSKTSQFLHRNVSMKKMRTCDEEKIPEEQGQQLAQLFGSECKFISTRIAAFTGTKLLIEELLRKIRSQQNHRTRFLARTRPASFPKENKHSVTKDCKKSIDDGRSLSVKERMLHSNVSEKVTKSKRSVKQNSTPACVIS</sequence>
<proteinExistence type="predicted"/>
<dbReference type="InterPro" id="IPR001806">
    <property type="entry name" value="Small_GTPase"/>
</dbReference>
<feature type="region of interest" description="Disordered" evidence="1">
    <location>
        <begin position="268"/>
        <end position="291"/>
    </location>
</feature>
<dbReference type="AlphaFoldDB" id="A0A0N5AUJ1"/>
<feature type="compositionally biased region" description="Polar residues" evidence="1">
    <location>
        <begin position="281"/>
        <end position="291"/>
    </location>
</feature>